<gene>
    <name evidence="1" type="ORF">PXEA_LOCUS21856</name>
</gene>
<reference evidence="1" key="1">
    <citation type="submission" date="2018-11" db="EMBL/GenBank/DDBJ databases">
        <authorList>
            <consortium name="Pathogen Informatics"/>
        </authorList>
    </citation>
    <scope>NUCLEOTIDE SEQUENCE</scope>
</reference>
<dbReference type="AlphaFoldDB" id="A0A3S5BL28"/>
<dbReference type="Proteomes" id="UP000784294">
    <property type="component" value="Unassembled WGS sequence"/>
</dbReference>
<protein>
    <submittedName>
        <fullName evidence="1">Uncharacterized protein</fullName>
    </submittedName>
</protein>
<organism evidence="1 2">
    <name type="scientific">Protopolystoma xenopodis</name>
    <dbReference type="NCBI Taxonomy" id="117903"/>
    <lineage>
        <taxon>Eukaryota</taxon>
        <taxon>Metazoa</taxon>
        <taxon>Spiralia</taxon>
        <taxon>Lophotrochozoa</taxon>
        <taxon>Platyhelminthes</taxon>
        <taxon>Monogenea</taxon>
        <taxon>Polyopisthocotylea</taxon>
        <taxon>Polystomatidea</taxon>
        <taxon>Polystomatidae</taxon>
        <taxon>Protopolystoma</taxon>
    </lineage>
</organism>
<evidence type="ECO:0000313" key="2">
    <source>
        <dbReference type="Proteomes" id="UP000784294"/>
    </source>
</evidence>
<sequence length="110" mass="12127">MLEDLHSVDLCPKVDSITVNSSSDADFLQVLPRSQPESLSSLKSVPIHTLLSPTSCLAPQVCISYRDPVALDKAGECLAFLVRDPAHIMPDNFEVRLNFPFEIILLICAF</sequence>
<comment type="caution">
    <text evidence="1">The sequence shown here is derived from an EMBL/GenBank/DDBJ whole genome shotgun (WGS) entry which is preliminary data.</text>
</comment>
<dbReference type="EMBL" id="CAAALY010094960">
    <property type="protein sequence ID" value="VEL28416.1"/>
    <property type="molecule type" value="Genomic_DNA"/>
</dbReference>
<keyword evidence="2" id="KW-1185">Reference proteome</keyword>
<evidence type="ECO:0000313" key="1">
    <source>
        <dbReference type="EMBL" id="VEL28416.1"/>
    </source>
</evidence>
<accession>A0A3S5BL28</accession>
<proteinExistence type="predicted"/>
<name>A0A3S5BL28_9PLAT</name>